<evidence type="ECO:0000256" key="6">
    <source>
        <dbReference type="ARBA" id="ARBA00023128"/>
    </source>
</evidence>
<dbReference type="Gene3D" id="3.40.50.1820">
    <property type="entry name" value="alpha/beta hydrolase"/>
    <property type="match status" value="1"/>
</dbReference>
<evidence type="ECO:0000259" key="8">
    <source>
        <dbReference type="Pfam" id="PF05057"/>
    </source>
</evidence>
<evidence type="ECO:0000256" key="1">
    <source>
        <dbReference type="ARBA" id="ARBA00004173"/>
    </source>
</evidence>
<evidence type="ECO:0000313" key="10">
    <source>
        <dbReference type="Proteomes" id="UP000756346"/>
    </source>
</evidence>
<evidence type="ECO:0000256" key="7">
    <source>
        <dbReference type="ARBA" id="ARBA00023136"/>
    </source>
</evidence>
<comment type="similarity">
    <text evidence="4">Belongs to the putative lipase ROG1 family.</text>
</comment>
<evidence type="ECO:0000256" key="4">
    <source>
        <dbReference type="ARBA" id="ARBA00007920"/>
    </source>
</evidence>
<feature type="domain" description="DUF676" evidence="8">
    <location>
        <begin position="88"/>
        <end position="149"/>
    </location>
</feature>
<dbReference type="PANTHER" id="PTHR48182:SF2">
    <property type="entry name" value="PROTEIN SERAC1"/>
    <property type="match status" value="1"/>
</dbReference>
<dbReference type="InterPro" id="IPR029058">
    <property type="entry name" value="AB_hydrolase_fold"/>
</dbReference>
<dbReference type="InterPro" id="IPR007751">
    <property type="entry name" value="DUF676_lipase-like"/>
</dbReference>
<dbReference type="GO" id="GO:0005783">
    <property type="term" value="C:endoplasmic reticulum"/>
    <property type="evidence" value="ECO:0007669"/>
    <property type="project" value="UniProtKB-SubCell"/>
</dbReference>
<dbReference type="InterPro" id="IPR052374">
    <property type="entry name" value="SERAC1"/>
</dbReference>
<reference evidence="9" key="1">
    <citation type="journal article" date="2021" name="Nat. Commun.">
        <title>Genetic determinants of endophytism in the Arabidopsis root mycobiome.</title>
        <authorList>
            <person name="Mesny F."/>
            <person name="Miyauchi S."/>
            <person name="Thiergart T."/>
            <person name="Pickel B."/>
            <person name="Atanasova L."/>
            <person name="Karlsson M."/>
            <person name="Huettel B."/>
            <person name="Barry K.W."/>
            <person name="Haridas S."/>
            <person name="Chen C."/>
            <person name="Bauer D."/>
            <person name="Andreopoulos W."/>
            <person name="Pangilinan J."/>
            <person name="LaButti K."/>
            <person name="Riley R."/>
            <person name="Lipzen A."/>
            <person name="Clum A."/>
            <person name="Drula E."/>
            <person name="Henrissat B."/>
            <person name="Kohler A."/>
            <person name="Grigoriev I.V."/>
            <person name="Martin F.M."/>
            <person name="Hacquard S."/>
        </authorList>
    </citation>
    <scope>NUCLEOTIDE SEQUENCE</scope>
    <source>
        <strain evidence="9">MPI-CAGE-CH-0230</strain>
    </source>
</reference>
<gene>
    <name evidence="9" type="ORF">B0I36DRAFT_332472</name>
</gene>
<evidence type="ECO:0000256" key="2">
    <source>
        <dbReference type="ARBA" id="ARBA00004240"/>
    </source>
</evidence>
<comment type="subcellular location">
    <subcellularLocation>
        <location evidence="2">Endoplasmic reticulum</location>
    </subcellularLocation>
    <subcellularLocation>
        <location evidence="3">Membrane</location>
    </subcellularLocation>
    <subcellularLocation>
        <location evidence="1">Mitochondrion</location>
    </subcellularLocation>
</comment>
<comment type="caution">
    <text evidence="9">The sequence shown here is derived from an EMBL/GenBank/DDBJ whole genome shotgun (WGS) entry which is preliminary data.</text>
</comment>
<dbReference type="EMBL" id="JAGTJQ010000009">
    <property type="protein sequence ID" value="KAH7025067.1"/>
    <property type="molecule type" value="Genomic_DNA"/>
</dbReference>
<keyword evidence="5" id="KW-0256">Endoplasmic reticulum</keyword>
<evidence type="ECO:0000256" key="3">
    <source>
        <dbReference type="ARBA" id="ARBA00004370"/>
    </source>
</evidence>
<organism evidence="9 10">
    <name type="scientific">Microdochium trichocladiopsis</name>
    <dbReference type="NCBI Taxonomy" id="1682393"/>
    <lineage>
        <taxon>Eukaryota</taxon>
        <taxon>Fungi</taxon>
        <taxon>Dikarya</taxon>
        <taxon>Ascomycota</taxon>
        <taxon>Pezizomycotina</taxon>
        <taxon>Sordariomycetes</taxon>
        <taxon>Xylariomycetidae</taxon>
        <taxon>Xylariales</taxon>
        <taxon>Microdochiaceae</taxon>
        <taxon>Microdochium</taxon>
    </lineage>
</organism>
<dbReference type="Proteomes" id="UP000756346">
    <property type="component" value="Unassembled WGS sequence"/>
</dbReference>
<dbReference type="SUPFAM" id="SSF53474">
    <property type="entry name" value="alpha/beta-Hydrolases"/>
    <property type="match status" value="1"/>
</dbReference>
<keyword evidence="6" id="KW-0496">Mitochondrion</keyword>
<name>A0A9P8XYF2_9PEZI</name>
<dbReference type="AlphaFoldDB" id="A0A9P8XYF2"/>
<protein>
    <recommendedName>
        <fullName evidence="8">DUF676 domain-containing protein</fullName>
    </recommendedName>
</protein>
<evidence type="ECO:0000313" key="9">
    <source>
        <dbReference type="EMBL" id="KAH7025067.1"/>
    </source>
</evidence>
<keyword evidence="7" id="KW-0472">Membrane</keyword>
<keyword evidence="10" id="KW-1185">Reference proteome</keyword>
<dbReference type="GO" id="GO:0005739">
    <property type="term" value="C:mitochondrion"/>
    <property type="evidence" value="ECO:0007669"/>
    <property type="project" value="UniProtKB-SubCell"/>
</dbReference>
<proteinExistence type="inferred from homology"/>
<dbReference type="PANTHER" id="PTHR48182">
    <property type="entry name" value="PROTEIN SERAC1"/>
    <property type="match status" value="1"/>
</dbReference>
<dbReference type="GeneID" id="70184665"/>
<dbReference type="GO" id="GO:0016020">
    <property type="term" value="C:membrane"/>
    <property type="evidence" value="ECO:0007669"/>
    <property type="project" value="UniProtKB-SubCell"/>
</dbReference>
<accession>A0A9P8XYF2</accession>
<sequence>MPLSRIYPDSEDSPFRVDVVAVHGLNPRGKEAEHHALGTWTAPDGHLWLRDDLPKILPEARIFIYQYDAAVVYGSDRTTFLDKANDLLEQIRCERNKATERLPIIFVGHSMGGLLIKQALINAQQNQKYTSIKEATTGLAFFATPHFGGKAMLVSTGKAAADIAHGLGFRKGDRILEILDEGSTCSDIMREGFRHQQDEYQIVSFWGSRDSVVQRDSSRLGLPGHWENIVSLDADHTQVCKFGQSQSERNKFKVVRRNMEDLYDFAIKKCELLHQLSRPDLEAVRLGDENLAQRMASLQRGV</sequence>
<dbReference type="RefSeq" id="XP_046008615.1">
    <property type="nucleotide sequence ID" value="XM_046155119.1"/>
</dbReference>
<dbReference type="Pfam" id="PF05057">
    <property type="entry name" value="DUF676"/>
    <property type="match status" value="1"/>
</dbReference>
<evidence type="ECO:0000256" key="5">
    <source>
        <dbReference type="ARBA" id="ARBA00022824"/>
    </source>
</evidence>
<dbReference type="OrthoDB" id="5086500at2759"/>